<gene>
    <name evidence="1" type="ORF">MRATA1EN3_LOCUS12238</name>
</gene>
<evidence type="ECO:0000313" key="1">
    <source>
        <dbReference type="EMBL" id="CAI9701025.1"/>
    </source>
</evidence>
<reference evidence="1" key="1">
    <citation type="submission" date="2023-05" db="EMBL/GenBank/DDBJ databases">
        <authorList>
            <consortium name="ELIXIR-Norway"/>
        </authorList>
    </citation>
    <scope>NUCLEOTIDE SEQUENCE</scope>
</reference>
<name>A0ACB0EK24_RANTA</name>
<evidence type="ECO:0000313" key="2">
    <source>
        <dbReference type="Proteomes" id="UP001162501"/>
    </source>
</evidence>
<accession>A0ACB0EK24</accession>
<organism evidence="1 2">
    <name type="scientific">Rangifer tarandus platyrhynchus</name>
    <name type="common">Svalbard reindeer</name>
    <dbReference type="NCBI Taxonomy" id="3082113"/>
    <lineage>
        <taxon>Eukaryota</taxon>
        <taxon>Metazoa</taxon>
        <taxon>Chordata</taxon>
        <taxon>Craniata</taxon>
        <taxon>Vertebrata</taxon>
        <taxon>Euteleostomi</taxon>
        <taxon>Mammalia</taxon>
        <taxon>Eutheria</taxon>
        <taxon>Laurasiatheria</taxon>
        <taxon>Artiodactyla</taxon>
        <taxon>Ruminantia</taxon>
        <taxon>Pecora</taxon>
        <taxon>Cervidae</taxon>
        <taxon>Odocoileinae</taxon>
        <taxon>Rangifer</taxon>
    </lineage>
</organism>
<proteinExistence type="predicted"/>
<dbReference type="Proteomes" id="UP001162501">
    <property type="component" value="Chromosome 21"/>
</dbReference>
<sequence>MLTRRSASEPEPQAAPKLSVQAGGGPSSRLCSLLEAHPGLVAKPPPLEVLTTSRPVTDGYGGSLVPSFPRQPSDAWGPACFHSRRPGRQPQDGRDHLSADSELTEVPPNPRPRPAAGAGRQGALSGRTAHLAPGRRASAARRPGTFLLALSPPSPPARRPPPALPARRGPHFPAALRRQQARRCAARAWSLRPGRRPRPRLRSEAEARSEARPGESAPSRPPSPPPERRREEGAPRPTLLPAWPRAGRAAAPRPLWPPGPPGREVAAPDPGPPSERAPSAGAGGELCECVRVGGGEPTSPGDSGPIGALAWEPDSEVRDGEGRRVRLSAGPPSVLRRGQGRPGLCAGRATGQEAAREAGELRRGQARGAGAFRGDVTVGAPATRVPGRTAAHHRPGPWAGAWETGDPEEDARAGRKAASPSAAGARGWQDAGVTLEPWLLGAAQEGRRGSETPRRPEAVAAPASWGALFPSERFPLLGSGSSSNPHPGPERGPSRALVREAPDGGGAGALALNEDAIRRGWGIEAQGLATSSLRPHQLHGQGGGAQSIQKPSQQKGWVRSGALKAATLEPRRIGPDEPSQGRDRDSGGRGAGRGGVAAASPWQRPSRRAPRSRGVGIPGPALRLARPRLPGTGAVGVARGPPLTAPGFREPGRGAELPDGLVPPGFSSRPGSVSLRLALPYGPGPGSALSSLAASLA</sequence>
<dbReference type="EMBL" id="OX596105">
    <property type="protein sequence ID" value="CAI9701025.1"/>
    <property type="molecule type" value="Genomic_DNA"/>
</dbReference>
<protein>
    <submittedName>
        <fullName evidence="1">Uncharacterized protein</fullName>
    </submittedName>
</protein>